<evidence type="ECO:0000256" key="1">
    <source>
        <dbReference type="SAM" id="MobiDB-lite"/>
    </source>
</evidence>
<organism evidence="2 3">
    <name type="scientific">Desmophyllum pertusum</name>
    <dbReference type="NCBI Taxonomy" id="174260"/>
    <lineage>
        <taxon>Eukaryota</taxon>
        <taxon>Metazoa</taxon>
        <taxon>Cnidaria</taxon>
        <taxon>Anthozoa</taxon>
        <taxon>Hexacorallia</taxon>
        <taxon>Scleractinia</taxon>
        <taxon>Caryophylliina</taxon>
        <taxon>Caryophylliidae</taxon>
        <taxon>Desmophyllum</taxon>
    </lineage>
</organism>
<keyword evidence="3" id="KW-1185">Reference proteome</keyword>
<gene>
    <name evidence="2" type="ORF">OS493_020949</name>
</gene>
<feature type="region of interest" description="Disordered" evidence="1">
    <location>
        <begin position="1"/>
        <end position="29"/>
    </location>
</feature>
<sequence length="183" mass="20851">MFEQNKAIRAESNLQDSWKEDLPQSGAAQATKEALKAAAAKGYQKFQVEEEGLSPGVASATRTRYEKGEFDDQKVVEREEAIVSPGSTKEQMKHYQEEVAQNQTPRRRTMDSEREELEAARGVALAVKSSYEKEGAPHKEIKRTISDEDFTGIQGRAKETTRELNQVVLSNRHRRWWKVRTLV</sequence>
<comment type="caution">
    <text evidence="2">The sequence shown here is derived from an EMBL/GenBank/DDBJ whole genome shotgun (WGS) entry which is preliminary data.</text>
</comment>
<dbReference type="Proteomes" id="UP001163046">
    <property type="component" value="Unassembled WGS sequence"/>
</dbReference>
<proteinExistence type="predicted"/>
<evidence type="ECO:0000313" key="3">
    <source>
        <dbReference type="Proteomes" id="UP001163046"/>
    </source>
</evidence>
<accession>A0A9X0DAG6</accession>
<dbReference type="OrthoDB" id="5971729at2759"/>
<evidence type="ECO:0000313" key="2">
    <source>
        <dbReference type="EMBL" id="KAJ7390929.1"/>
    </source>
</evidence>
<dbReference type="EMBL" id="MU825409">
    <property type="protein sequence ID" value="KAJ7390929.1"/>
    <property type="molecule type" value="Genomic_DNA"/>
</dbReference>
<feature type="region of interest" description="Disordered" evidence="1">
    <location>
        <begin position="83"/>
        <end position="111"/>
    </location>
</feature>
<reference evidence="2" key="1">
    <citation type="submission" date="2023-01" db="EMBL/GenBank/DDBJ databases">
        <title>Genome assembly of the deep-sea coral Lophelia pertusa.</title>
        <authorList>
            <person name="Herrera S."/>
            <person name="Cordes E."/>
        </authorList>
    </citation>
    <scope>NUCLEOTIDE SEQUENCE</scope>
    <source>
        <strain evidence="2">USNM1676648</strain>
        <tissue evidence="2">Polyp</tissue>
    </source>
</reference>
<protein>
    <submittedName>
        <fullName evidence="2">Uncharacterized protein</fullName>
    </submittedName>
</protein>
<dbReference type="AlphaFoldDB" id="A0A9X0DAG6"/>
<name>A0A9X0DAG6_9CNID</name>